<reference evidence="1 2" key="1">
    <citation type="submission" date="2024-05" db="EMBL/GenBank/DDBJ databases">
        <title>A high-quality chromosomal-level genome assembly of Topmouth culter (Culter alburnus).</title>
        <authorList>
            <person name="Zhao H."/>
        </authorList>
    </citation>
    <scope>NUCLEOTIDE SEQUENCE [LARGE SCALE GENOMIC DNA]</scope>
    <source>
        <strain evidence="1">CATC2023</strain>
        <tissue evidence="1">Muscle</tissue>
    </source>
</reference>
<proteinExistence type="predicted"/>
<keyword evidence="2" id="KW-1185">Reference proteome</keyword>
<dbReference type="EMBL" id="JAWDJR010000015">
    <property type="protein sequence ID" value="KAK9962105.1"/>
    <property type="molecule type" value="Genomic_DNA"/>
</dbReference>
<feature type="non-terminal residue" evidence="1">
    <location>
        <position position="1"/>
    </location>
</feature>
<comment type="caution">
    <text evidence="1">The sequence shown here is derived from an EMBL/GenBank/DDBJ whole genome shotgun (WGS) entry which is preliminary data.</text>
</comment>
<evidence type="ECO:0000313" key="1">
    <source>
        <dbReference type="EMBL" id="KAK9962105.1"/>
    </source>
</evidence>
<dbReference type="AlphaFoldDB" id="A0AAW1ZLF7"/>
<sequence>NVKMDVSYESLLLGAQPWRRLVLSRCRDSEDIVISSLTELRLPHPTVANDTLTS</sequence>
<evidence type="ECO:0000313" key="2">
    <source>
        <dbReference type="Proteomes" id="UP001479290"/>
    </source>
</evidence>
<accession>A0AAW1ZLF7</accession>
<name>A0AAW1ZLF7_CULAL</name>
<protein>
    <submittedName>
        <fullName evidence="1">Uncharacterized protein</fullName>
    </submittedName>
</protein>
<dbReference type="Proteomes" id="UP001479290">
    <property type="component" value="Unassembled WGS sequence"/>
</dbReference>
<gene>
    <name evidence="1" type="ORF">ABG768_007485</name>
</gene>
<organism evidence="1 2">
    <name type="scientific">Culter alburnus</name>
    <name type="common">Topmouth culter</name>
    <dbReference type="NCBI Taxonomy" id="194366"/>
    <lineage>
        <taxon>Eukaryota</taxon>
        <taxon>Metazoa</taxon>
        <taxon>Chordata</taxon>
        <taxon>Craniata</taxon>
        <taxon>Vertebrata</taxon>
        <taxon>Euteleostomi</taxon>
        <taxon>Actinopterygii</taxon>
        <taxon>Neopterygii</taxon>
        <taxon>Teleostei</taxon>
        <taxon>Ostariophysi</taxon>
        <taxon>Cypriniformes</taxon>
        <taxon>Xenocyprididae</taxon>
        <taxon>Xenocypridinae</taxon>
        <taxon>Culter</taxon>
    </lineage>
</organism>